<evidence type="ECO:0000313" key="2">
    <source>
        <dbReference type="EMBL" id="MBE1493701.1"/>
    </source>
</evidence>
<feature type="region of interest" description="Disordered" evidence="1">
    <location>
        <begin position="118"/>
        <end position="139"/>
    </location>
</feature>
<organism evidence="2 3">
    <name type="scientific">Amycolatopsis lexingtonensis</name>
    <dbReference type="NCBI Taxonomy" id="218822"/>
    <lineage>
        <taxon>Bacteria</taxon>
        <taxon>Bacillati</taxon>
        <taxon>Actinomycetota</taxon>
        <taxon>Actinomycetes</taxon>
        <taxon>Pseudonocardiales</taxon>
        <taxon>Pseudonocardiaceae</taxon>
        <taxon>Amycolatopsis</taxon>
    </lineage>
</organism>
<evidence type="ECO:0008006" key="4">
    <source>
        <dbReference type="Google" id="ProtNLM"/>
    </source>
</evidence>
<dbReference type="Proteomes" id="UP000631670">
    <property type="component" value="Unassembled WGS sequence"/>
</dbReference>
<proteinExistence type="predicted"/>
<sequence length="139" mass="14713">MSGERTTVELIEDAFAEPGPGYGARLAAIRAEAAGDGVSLAVDLHGALVELRFERWALNRAPGELAGLIRRLAGEAGVEALLKGRELLGELLPEDMPPGVVGPRIGVRPVEEPGFVAGPVIRPRPDPEEDFTPVTWATT</sequence>
<gene>
    <name evidence="2" type="ORF">H4696_000801</name>
</gene>
<keyword evidence="3" id="KW-1185">Reference proteome</keyword>
<dbReference type="EMBL" id="JADBEG010000001">
    <property type="protein sequence ID" value="MBE1493701.1"/>
    <property type="molecule type" value="Genomic_DNA"/>
</dbReference>
<comment type="caution">
    <text evidence="2">The sequence shown here is derived from an EMBL/GenBank/DDBJ whole genome shotgun (WGS) entry which is preliminary data.</text>
</comment>
<accession>A0ABR9HRZ5</accession>
<dbReference type="RefSeq" id="WP_192782053.1">
    <property type="nucleotide sequence ID" value="NZ_JADBEG010000001.1"/>
</dbReference>
<evidence type="ECO:0000313" key="3">
    <source>
        <dbReference type="Proteomes" id="UP000631670"/>
    </source>
</evidence>
<reference evidence="2 3" key="1">
    <citation type="submission" date="2020-10" db="EMBL/GenBank/DDBJ databases">
        <title>Sequencing the genomes of 1000 actinobacteria strains.</title>
        <authorList>
            <person name="Klenk H.-P."/>
        </authorList>
    </citation>
    <scope>NUCLEOTIDE SEQUENCE [LARGE SCALE GENOMIC DNA]</scope>
    <source>
        <strain evidence="2 3">DSM 44653</strain>
    </source>
</reference>
<protein>
    <recommendedName>
        <fullName evidence="4">YbaB/EbfC family DNA-binding protein</fullName>
    </recommendedName>
</protein>
<name>A0ABR9HRZ5_9PSEU</name>
<evidence type="ECO:0000256" key="1">
    <source>
        <dbReference type="SAM" id="MobiDB-lite"/>
    </source>
</evidence>